<feature type="transmembrane region" description="Helical" evidence="2">
    <location>
        <begin position="58"/>
        <end position="78"/>
    </location>
</feature>
<organism evidence="3 4">
    <name type="scientific">Agromyces agglutinans</name>
    <dbReference type="NCBI Taxonomy" id="2662258"/>
    <lineage>
        <taxon>Bacteria</taxon>
        <taxon>Bacillati</taxon>
        <taxon>Actinomycetota</taxon>
        <taxon>Actinomycetes</taxon>
        <taxon>Micrococcales</taxon>
        <taxon>Microbacteriaceae</taxon>
        <taxon>Agromyces</taxon>
    </lineage>
</organism>
<evidence type="ECO:0000256" key="2">
    <source>
        <dbReference type="SAM" id="Phobius"/>
    </source>
</evidence>
<feature type="region of interest" description="Disordered" evidence="1">
    <location>
        <begin position="1"/>
        <end position="50"/>
    </location>
</feature>
<keyword evidence="2" id="KW-0812">Transmembrane</keyword>
<feature type="transmembrane region" description="Helical" evidence="2">
    <location>
        <begin position="98"/>
        <end position="120"/>
    </location>
</feature>
<dbReference type="EMBL" id="WJIF01000003">
    <property type="protein sequence ID" value="MRG59533.1"/>
    <property type="molecule type" value="Genomic_DNA"/>
</dbReference>
<sequence length="130" mass="13529">MTDDTTKPLGDDPTKPLDAPTWTFEREPEASVAGAPVPPPAPEPEASVAPPLRPRVRWAGIIWGLVFAAIAATLLAVLTDPARRDAATDWWTGLSPAGFALTAVIVVGALLLVAGVAGLARRASRSASER</sequence>
<dbReference type="Proteomes" id="UP000431080">
    <property type="component" value="Unassembled WGS sequence"/>
</dbReference>
<reference evidence="3 4" key="1">
    <citation type="submission" date="2019-10" db="EMBL/GenBank/DDBJ databases">
        <authorList>
            <person name="Nie G."/>
            <person name="Ming H."/>
            <person name="Yi B."/>
        </authorList>
    </citation>
    <scope>NUCLEOTIDE SEQUENCE [LARGE SCALE GENOMIC DNA]</scope>
    <source>
        <strain evidence="3 4">CFH 90414</strain>
    </source>
</reference>
<keyword evidence="2" id="KW-1133">Transmembrane helix</keyword>
<gene>
    <name evidence="3" type="ORF">GE115_06555</name>
</gene>
<accession>A0A6I2FC72</accession>
<protein>
    <submittedName>
        <fullName evidence="3">Uncharacterized protein</fullName>
    </submittedName>
</protein>
<comment type="caution">
    <text evidence="3">The sequence shown here is derived from an EMBL/GenBank/DDBJ whole genome shotgun (WGS) entry which is preliminary data.</text>
</comment>
<name>A0A6I2FC72_9MICO</name>
<proteinExistence type="predicted"/>
<dbReference type="AlphaFoldDB" id="A0A6I2FC72"/>
<evidence type="ECO:0000313" key="3">
    <source>
        <dbReference type="EMBL" id="MRG59533.1"/>
    </source>
</evidence>
<evidence type="ECO:0000313" key="4">
    <source>
        <dbReference type="Proteomes" id="UP000431080"/>
    </source>
</evidence>
<dbReference type="RefSeq" id="WP_153684009.1">
    <property type="nucleotide sequence ID" value="NZ_WJIF01000003.1"/>
</dbReference>
<keyword evidence="4" id="KW-1185">Reference proteome</keyword>
<evidence type="ECO:0000256" key="1">
    <source>
        <dbReference type="SAM" id="MobiDB-lite"/>
    </source>
</evidence>
<feature type="compositionally biased region" description="Basic and acidic residues" evidence="1">
    <location>
        <begin position="1"/>
        <end position="15"/>
    </location>
</feature>
<keyword evidence="2" id="KW-0472">Membrane</keyword>